<keyword evidence="2" id="KW-1185">Reference proteome</keyword>
<accession>A0A1X2EIM0</accession>
<organism evidence="1 2">
    <name type="scientific">Mycobacterium szulgai</name>
    <dbReference type="NCBI Taxonomy" id="1787"/>
    <lineage>
        <taxon>Bacteria</taxon>
        <taxon>Bacillati</taxon>
        <taxon>Actinomycetota</taxon>
        <taxon>Actinomycetes</taxon>
        <taxon>Mycobacteriales</taxon>
        <taxon>Mycobacteriaceae</taxon>
        <taxon>Mycobacterium</taxon>
    </lineage>
</organism>
<evidence type="ECO:0000313" key="1">
    <source>
        <dbReference type="EMBL" id="ORX03229.1"/>
    </source>
</evidence>
<sequence length="89" mass="9784">MYGDSADVVAAHLELAGVQRGTHLDAERLHRVADANAQRIARCGPSEHRQSVIEMPSRRIEVPSRRVPKCRPAIDTPIQQEFTTAALSA</sequence>
<protein>
    <submittedName>
        <fullName evidence="1">Uncharacterized protein</fullName>
    </submittedName>
</protein>
<dbReference type="EMBL" id="LQPW01000084">
    <property type="protein sequence ID" value="ORX03229.1"/>
    <property type="molecule type" value="Genomic_DNA"/>
</dbReference>
<comment type="caution">
    <text evidence="1">The sequence shown here is derived from an EMBL/GenBank/DDBJ whole genome shotgun (WGS) entry which is preliminary data.</text>
</comment>
<evidence type="ECO:0000313" key="2">
    <source>
        <dbReference type="Proteomes" id="UP000193317"/>
    </source>
</evidence>
<gene>
    <name evidence="1" type="ORF">AWC27_28100</name>
</gene>
<name>A0A1X2EIM0_MYCSZ</name>
<dbReference type="Proteomes" id="UP000193317">
    <property type="component" value="Unassembled WGS sequence"/>
</dbReference>
<dbReference type="AlphaFoldDB" id="A0A1X2EIM0"/>
<reference evidence="1 2" key="1">
    <citation type="submission" date="2016-01" db="EMBL/GenBank/DDBJ databases">
        <title>The new phylogeny of the genus Mycobacterium.</title>
        <authorList>
            <person name="Tarcisio F."/>
            <person name="Conor M."/>
            <person name="Antonella G."/>
            <person name="Elisabetta G."/>
            <person name="Giulia F.S."/>
            <person name="Sara T."/>
            <person name="Anna F."/>
            <person name="Clotilde B."/>
            <person name="Roberto B."/>
            <person name="Veronica D.S."/>
            <person name="Fabio R."/>
            <person name="Monica P."/>
            <person name="Olivier J."/>
            <person name="Enrico T."/>
            <person name="Nicola S."/>
        </authorList>
    </citation>
    <scope>NUCLEOTIDE SEQUENCE [LARGE SCALE GENOMIC DNA]</scope>
    <source>
        <strain evidence="1 2">DSM 44166</strain>
    </source>
</reference>
<proteinExistence type="predicted"/>